<dbReference type="AlphaFoldDB" id="A0A508X7I5"/>
<dbReference type="Proteomes" id="UP000507954">
    <property type="component" value="Unassembled WGS sequence"/>
</dbReference>
<accession>A0A508X7I5</accession>
<protein>
    <submittedName>
        <fullName evidence="1">Uncharacterized protein</fullName>
    </submittedName>
</protein>
<evidence type="ECO:0000313" key="1">
    <source>
        <dbReference type="EMBL" id="VTZ64912.1"/>
    </source>
</evidence>
<organism evidence="1">
    <name type="scientific">Sinorhizobium medicae</name>
    <dbReference type="NCBI Taxonomy" id="110321"/>
    <lineage>
        <taxon>Bacteria</taxon>
        <taxon>Pseudomonadati</taxon>
        <taxon>Pseudomonadota</taxon>
        <taxon>Alphaproteobacteria</taxon>
        <taxon>Hyphomicrobiales</taxon>
        <taxon>Rhizobiaceae</taxon>
        <taxon>Sinorhizobium/Ensifer group</taxon>
        <taxon>Sinorhizobium</taxon>
    </lineage>
</organism>
<gene>
    <name evidence="1" type="ORF">EMEDMD4_740004</name>
</gene>
<reference evidence="1" key="1">
    <citation type="submission" date="2019-06" db="EMBL/GenBank/DDBJ databases">
        <authorList>
            <person name="Le Quere A."/>
            <person name="Colella S."/>
        </authorList>
    </citation>
    <scope>NUCLEOTIDE SEQUENCE</scope>
    <source>
        <strain evidence="1">EmedicaeMD41</strain>
    </source>
</reference>
<dbReference type="EMBL" id="CABFNB010000144">
    <property type="protein sequence ID" value="VTZ64912.1"/>
    <property type="molecule type" value="Genomic_DNA"/>
</dbReference>
<proteinExistence type="predicted"/>
<sequence>MLVSGVRYRRNTYACRPTDECTRPSEELAELKAAKTQRSVTSLRGAFLTFTYDRLPRANGIVVRARWAERIFCAPFLQ</sequence>
<name>A0A508X7I5_9HYPH</name>